<dbReference type="PANTHER" id="PTHR43257">
    <property type="entry name" value="PYRUVATE DEHYDROGENASE E1 COMPONENT BETA SUBUNIT"/>
    <property type="match status" value="1"/>
</dbReference>
<dbReference type="SMART" id="SM00861">
    <property type="entry name" value="Transket_pyr"/>
    <property type="match status" value="1"/>
</dbReference>
<dbReference type="Proteomes" id="UP000222106">
    <property type="component" value="Unassembled WGS sequence"/>
</dbReference>
<keyword evidence="2" id="KW-0560">Oxidoreductase</keyword>
<dbReference type="RefSeq" id="WP_098482113.1">
    <property type="nucleotide sequence ID" value="NZ_PDJI01000003.1"/>
</dbReference>
<accession>A0A2A9F1L0</accession>
<dbReference type="SUPFAM" id="SSF52922">
    <property type="entry name" value="TK C-terminal domain-like"/>
    <property type="match status" value="1"/>
</dbReference>
<dbReference type="PANTHER" id="PTHR43257:SF2">
    <property type="entry name" value="PYRUVATE DEHYDROGENASE E1 COMPONENT SUBUNIT BETA"/>
    <property type="match status" value="1"/>
</dbReference>
<dbReference type="AlphaFoldDB" id="A0A2A9F1L0"/>
<name>A0A2A9F1L0_9MICO</name>
<dbReference type="Pfam" id="PF02780">
    <property type="entry name" value="Transketolase_C"/>
    <property type="match status" value="1"/>
</dbReference>
<keyword evidence="3" id="KW-0786">Thiamine pyrophosphate</keyword>
<evidence type="ECO:0000313" key="6">
    <source>
        <dbReference type="Proteomes" id="UP000222106"/>
    </source>
</evidence>
<dbReference type="Gene3D" id="3.40.50.970">
    <property type="match status" value="1"/>
</dbReference>
<keyword evidence="5" id="KW-0670">Pyruvate</keyword>
<organism evidence="5 6">
    <name type="scientific">Georgenia soli</name>
    <dbReference type="NCBI Taxonomy" id="638953"/>
    <lineage>
        <taxon>Bacteria</taxon>
        <taxon>Bacillati</taxon>
        <taxon>Actinomycetota</taxon>
        <taxon>Actinomycetes</taxon>
        <taxon>Micrococcales</taxon>
        <taxon>Bogoriellaceae</taxon>
        <taxon>Georgenia</taxon>
    </lineage>
</organism>
<evidence type="ECO:0000259" key="4">
    <source>
        <dbReference type="SMART" id="SM00861"/>
    </source>
</evidence>
<evidence type="ECO:0000313" key="5">
    <source>
        <dbReference type="EMBL" id="PFG44893.1"/>
    </source>
</evidence>
<dbReference type="EMBL" id="PDJI01000003">
    <property type="protein sequence ID" value="PFG44893.1"/>
    <property type="molecule type" value="Genomic_DNA"/>
</dbReference>
<dbReference type="Gene3D" id="3.40.50.920">
    <property type="match status" value="1"/>
</dbReference>
<dbReference type="InterPro" id="IPR005475">
    <property type="entry name" value="Transketolase-like_Pyr-bd"/>
</dbReference>
<dbReference type="InterPro" id="IPR033248">
    <property type="entry name" value="Transketolase_C"/>
</dbReference>
<dbReference type="InterPro" id="IPR029061">
    <property type="entry name" value="THDP-binding"/>
</dbReference>
<evidence type="ECO:0000256" key="1">
    <source>
        <dbReference type="ARBA" id="ARBA00001964"/>
    </source>
</evidence>
<dbReference type="OrthoDB" id="3457658at2"/>
<reference evidence="5 6" key="1">
    <citation type="submission" date="2017-10" db="EMBL/GenBank/DDBJ databases">
        <title>Sequencing the genomes of 1000 actinobacteria strains.</title>
        <authorList>
            <person name="Klenk H.-P."/>
        </authorList>
    </citation>
    <scope>NUCLEOTIDE SEQUENCE [LARGE SCALE GENOMIC DNA]</scope>
    <source>
        <strain evidence="5 6">DSM 21838</strain>
    </source>
</reference>
<proteinExistence type="predicted"/>
<comment type="cofactor">
    <cofactor evidence="1">
        <name>thiamine diphosphate</name>
        <dbReference type="ChEBI" id="CHEBI:58937"/>
    </cofactor>
</comment>
<dbReference type="SUPFAM" id="SSF52518">
    <property type="entry name" value="Thiamin diphosphate-binding fold (THDP-binding)"/>
    <property type="match status" value="1"/>
</dbReference>
<comment type="caution">
    <text evidence="5">The sequence shown here is derived from an EMBL/GenBank/DDBJ whole genome shotgun (WGS) entry which is preliminary data.</text>
</comment>
<keyword evidence="6" id="KW-1185">Reference proteome</keyword>
<gene>
    <name evidence="5" type="ORF">ATJ97_0166</name>
</gene>
<protein>
    <submittedName>
        <fullName evidence="5">Pyruvate dehydrogenase E1 component beta subunit</fullName>
    </submittedName>
</protein>
<evidence type="ECO:0000256" key="2">
    <source>
        <dbReference type="ARBA" id="ARBA00023002"/>
    </source>
</evidence>
<dbReference type="GO" id="GO:0016491">
    <property type="term" value="F:oxidoreductase activity"/>
    <property type="evidence" value="ECO:0007669"/>
    <property type="project" value="UniProtKB-KW"/>
</dbReference>
<dbReference type="GO" id="GO:0000287">
    <property type="term" value="F:magnesium ion binding"/>
    <property type="evidence" value="ECO:0007669"/>
    <property type="project" value="UniProtKB-ARBA"/>
</dbReference>
<dbReference type="FunFam" id="3.40.50.920:FF:000001">
    <property type="entry name" value="Pyruvate dehydrogenase E1 beta subunit"/>
    <property type="match status" value="1"/>
</dbReference>
<evidence type="ECO:0000256" key="3">
    <source>
        <dbReference type="ARBA" id="ARBA00023052"/>
    </source>
</evidence>
<sequence length="331" mass="35417">MTVMSYLGAIGAAQREAMEADERVVIIGEDVEANVYGTTGAGKSRRDKGDFLEMFGRNRIRNTPISEEVIVGAAAGAAMTGLRPIVDLSYSSFLYMAMDQFVNQVAKNRYMFGGQASLPVVFRSAMFYGLNTGAHHSDRPYPMFMNVPGLKIIAPASPSDAKGLLRSAVDSEDPVLTFEACPLWGMKEEVDEAEYRIPLGVARTVRPGSDVTVVAISSAVPEAVRAADALAEDGISVEVIDPRTLVPLDTDAVLESVARTGRLVVADPAHRTCSAAAEISAVVAEDAFDALKAPIVRVTTPDTQIPFSPALEKQLYPNRDNIAAAVRRVLG</sequence>
<dbReference type="InterPro" id="IPR009014">
    <property type="entry name" value="Transketo_C/PFOR_II"/>
</dbReference>
<dbReference type="Pfam" id="PF02779">
    <property type="entry name" value="Transket_pyr"/>
    <property type="match status" value="1"/>
</dbReference>
<feature type="domain" description="Transketolase-like pyrimidine-binding" evidence="4">
    <location>
        <begin position="4"/>
        <end position="186"/>
    </location>
</feature>